<gene>
    <name evidence="6" type="ORF">BWQ96_03028</name>
</gene>
<feature type="region of interest" description="Disordered" evidence="4">
    <location>
        <begin position="547"/>
        <end position="566"/>
    </location>
</feature>
<dbReference type="AlphaFoldDB" id="A0A2V3IYW7"/>
<keyword evidence="7" id="KW-1185">Reference proteome</keyword>
<proteinExistence type="predicted"/>
<dbReference type="PROSITE" id="PS00108">
    <property type="entry name" value="PROTEIN_KINASE_ST"/>
    <property type="match status" value="1"/>
</dbReference>
<dbReference type="FunFam" id="1.10.510.10:FF:000571">
    <property type="entry name" value="Maternal embryonic leucine zipper kinase"/>
    <property type="match status" value="1"/>
</dbReference>
<name>A0A2V3IYW7_9FLOR</name>
<dbReference type="PANTHER" id="PTHR24347">
    <property type="entry name" value="SERINE/THREONINE-PROTEIN KINASE"/>
    <property type="match status" value="1"/>
</dbReference>
<feature type="binding site" evidence="3">
    <location>
        <position position="138"/>
    </location>
    <ligand>
        <name>ATP</name>
        <dbReference type="ChEBI" id="CHEBI:30616"/>
    </ligand>
</feature>
<evidence type="ECO:0000256" key="2">
    <source>
        <dbReference type="ARBA" id="ARBA00022840"/>
    </source>
</evidence>
<evidence type="ECO:0000259" key="5">
    <source>
        <dbReference type="PROSITE" id="PS50011"/>
    </source>
</evidence>
<dbReference type="SUPFAM" id="SSF56112">
    <property type="entry name" value="Protein kinase-like (PK-like)"/>
    <property type="match status" value="1"/>
</dbReference>
<sequence>MSSPINIKKLNDVEGWVGFRRRFFEMPPKMYLKLNGAAITVHGSPKGPIEVDLSVLGAIVIMSMFRRMITLQMQSGYKYYMHFESRQICREWAAHMRSASTRRFENDYELGEQIGEGAFATVHKGRRKSDGAVVAIKKVIKQQFDMMTYRELQREMYSMKHVKHDGIIAAYDVYNYQKEVYFILEFMEGGSVKDLMGKHGGLITEKTAASITRQVLLALAYLHDNGYAHRDIKLENILCVSGDLNKTRVCLADFGYVNFFEDERDECMKSLIGTPVYVAPEIISEKPYSAAVDLYAIGVMVYRMLCGEYPYDGEEDHDKTMALASAARLEFKQPAWRTVSLSAKSFVRGLLQPVSKKRLTARGALCHQWLAGKEEGMWNVPTLCDEQLARRKDDASAAELVSGEYSTTVVTHIANISSPSDSNAGSISPRIRGLVARFSSEQIVPCGDLPLATRPLTSEGQHQVAGKKSSGEADNPREDRDGGPPAGEERTRSQSQARYSPQELRRTLKRHVLAAIFTSRLLLTSELRRPKPVRPYHMLPDRLSLPDREVGVGNQSRERRNHRPGSPTVRFRAFSFSGFTARAAAAGESQPSSPLHRLTSRLKRTFSFSGRQRQ</sequence>
<keyword evidence="6" id="KW-0418">Kinase</keyword>
<keyword evidence="2 3" id="KW-0067">ATP-binding</keyword>
<dbReference type="InterPro" id="IPR008271">
    <property type="entry name" value="Ser/Thr_kinase_AS"/>
</dbReference>
<protein>
    <submittedName>
        <fullName evidence="6">Putative myosin light chain kinase</fullName>
    </submittedName>
</protein>
<dbReference type="InterPro" id="IPR000719">
    <property type="entry name" value="Prot_kinase_dom"/>
</dbReference>
<dbReference type="InterPro" id="IPR011009">
    <property type="entry name" value="Kinase-like_dom_sf"/>
</dbReference>
<dbReference type="Gene3D" id="1.10.510.10">
    <property type="entry name" value="Transferase(Phosphotransferase) domain 1"/>
    <property type="match status" value="1"/>
</dbReference>
<evidence type="ECO:0000313" key="6">
    <source>
        <dbReference type="EMBL" id="PXF47253.1"/>
    </source>
</evidence>
<accession>A0A2V3IYW7</accession>
<dbReference type="PROSITE" id="PS00107">
    <property type="entry name" value="PROTEIN_KINASE_ATP"/>
    <property type="match status" value="1"/>
</dbReference>
<dbReference type="InterPro" id="IPR017441">
    <property type="entry name" value="Protein_kinase_ATP_BS"/>
</dbReference>
<dbReference type="OrthoDB" id="40902at2759"/>
<dbReference type="EMBL" id="NBIV01000027">
    <property type="protein sequence ID" value="PXF47253.1"/>
    <property type="molecule type" value="Genomic_DNA"/>
</dbReference>
<organism evidence="6 7">
    <name type="scientific">Gracilariopsis chorda</name>
    <dbReference type="NCBI Taxonomy" id="448386"/>
    <lineage>
        <taxon>Eukaryota</taxon>
        <taxon>Rhodophyta</taxon>
        <taxon>Florideophyceae</taxon>
        <taxon>Rhodymeniophycidae</taxon>
        <taxon>Gracilariales</taxon>
        <taxon>Gracilariaceae</taxon>
        <taxon>Gracilariopsis</taxon>
    </lineage>
</organism>
<feature type="domain" description="Protein kinase" evidence="5">
    <location>
        <begin position="108"/>
        <end position="370"/>
    </location>
</feature>
<dbReference type="SMART" id="SM00220">
    <property type="entry name" value="S_TKc"/>
    <property type="match status" value="1"/>
</dbReference>
<feature type="compositionally biased region" description="Basic and acidic residues" evidence="4">
    <location>
        <begin position="469"/>
        <end position="492"/>
    </location>
</feature>
<dbReference type="GO" id="GO:0005524">
    <property type="term" value="F:ATP binding"/>
    <property type="evidence" value="ECO:0007669"/>
    <property type="project" value="UniProtKB-UniRule"/>
</dbReference>
<dbReference type="PROSITE" id="PS50011">
    <property type="entry name" value="PROTEIN_KINASE_DOM"/>
    <property type="match status" value="1"/>
</dbReference>
<evidence type="ECO:0000256" key="4">
    <source>
        <dbReference type="SAM" id="MobiDB-lite"/>
    </source>
</evidence>
<keyword evidence="6" id="KW-0808">Transferase</keyword>
<keyword evidence="1 3" id="KW-0547">Nucleotide-binding</keyword>
<reference evidence="6 7" key="1">
    <citation type="journal article" date="2018" name="Mol. Biol. Evol.">
        <title>Analysis of the draft genome of the red seaweed Gracilariopsis chorda provides insights into genome size evolution in Rhodophyta.</title>
        <authorList>
            <person name="Lee J."/>
            <person name="Yang E.C."/>
            <person name="Graf L."/>
            <person name="Yang J.H."/>
            <person name="Qiu H."/>
            <person name="Zel Zion U."/>
            <person name="Chan C.X."/>
            <person name="Stephens T.G."/>
            <person name="Weber A.P.M."/>
            <person name="Boo G.H."/>
            <person name="Boo S.M."/>
            <person name="Kim K.M."/>
            <person name="Shin Y."/>
            <person name="Jung M."/>
            <person name="Lee S.J."/>
            <person name="Yim H.S."/>
            <person name="Lee J.H."/>
            <person name="Bhattacharya D."/>
            <person name="Yoon H.S."/>
        </authorList>
    </citation>
    <scope>NUCLEOTIDE SEQUENCE [LARGE SCALE GENOMIC DNA]</scope>
    <source>
        <strain evidence="6 7">SKKU-2015</strain>
        <tissue evidence="6">Whole body</tissue>
    </source>
</reference>
<evidence type="ECO:0000256" key="3">
    <source>
        <dbReference type="PROSITE-ProRule" id="PRU10141"/>
    </source>
</evidence>
<evidence type="ECO:0000313" key="7">
    <source>
        <dbReference type="Proteomes" id="UP000247409"/>
    </source>
</evidence>
<dbReference type="Proteomes" id="UP000247409">
    <property type="component" value="Unassembled WGS sequence"/>
</dbReference>
<comment type="caution">
    <text evidence="6">The sequence shown here is derived from an EMBL/GenBank/DDBJ whole genome shotgun (WGS) entry which is preliminary data.</text>
</comment>
<dbReference type="GO" id="GO:0004672">
    <property type="term" value="F:protein kinase activity"/>
    <property type="evidence" value="ECO:0007669"/>
    <property type="project" value="InterPro"/>
</dbReference>
<feature type="region of interest" description="Disordered" evidence="4">
    <location>
        <begin position="449"/>
        <end position="504"/>
    </location>
</feature>
<dbReference type="STRING" id="448386.A0A2V3IYW7"/>
<dbReference type="Pfam" id="PF00069">
    <property type="entry name" value="Pkinase"/>
    <property type="match status" value="1"/>
</dbReference>
<evidence type="ECO:0000256" key="1">
    <source>
        <dbReference type="ARBA" id="ARBA00022741"/>
    </source>
</evidence>